<keyword evidence="2" id="KW-1185">Reference proteome</keyword>
<accession>A0A561E3A6</accession>
<dbReference type="Proteomes" id="UP000318297">
    <property type="component" value="Unassembled WGS sequence"/>
</dbReference>
<dbReference type="Gene3D" id="2.160.20.80">
    <property type="entry name" value="E3 ubiquitin-protein ligase SopA"/>
    <property type="match status" value="1"/>
</dbReference>
<reference evidence="1 2" key="1">
    <citation type="submission" date="2019-06" db="EMBL/GenBank/DDBJ databases">
        <title>Sequencing the genomes of 1000 actinobacteria strains.</title>
        <authorList>
            <person name="Klenk H.-P."/>
        </authorList>
    </citation>
    <scope>NUCLEOTIDE SEQUENCE [LARGE SCALE GENOMIC DNA]</scope>
    <source>
        <strain evidence="1 2">DSM 19560</strain>
    </source>
</reference>
<gene>
    <name evidence="1" type="ORF">BKA23_2443</name>
</gene>
<name>A0A561E3A6_9MICO</name>
<dbReference type="RefSeq" id="WP_145228816.1">
    <property type="nucleotide sequence ID" value="NZ_VIVQ01000002.1"/>
</dbReference>
<sequence length="243" mass="27267">MTPLEPVQEPAKLRLRKKNFEHANFGERNYIVFNSAGCKFEYCSFDNTVISGAVFGSGGPDNVGRSTYRKCTFNNAKIDVSVTGFASFYQCSFEQSDISHLNARSADFVDCIFSGTIRHSIFAGAMDERYRTPGDRTINHIDGNDFSEATLVNVTFELGVDLNRQKLPLSEDYFYFPDAKGALERAAAALSKFPPDAYPSARAFVKVRKSSLSRGQSQILVRLNDYPPRKRPELRWLLESARG</sequence>
<evidence type="ECO:0000313" key="1">
    <source>
        <dbReference type="EMBL" id="TWE10092.1"/>
    </source>
</evidence>
<dbReference type="InterPro" id="IPR001646">
    <property type="entry name" value="5peptide_repeat"/>
</dbReference>
<evidence type="ECO:0008006" key="3">
    <source>
        <dbReference type="Google" id="ProtNLM"/>
    </source>
</evidence>
<protein>
    <recommendedName>
        <fullName evidence="3">Pentapeptide repeat protein</fullName>
    </recommendedName>
</protein>
<proteinExistence type="predicted"/>
<dbReference type="EMBL" id="VIVQ01000002">
    <property type="protein sequence ID" value="TWE10092.1"/>
    <property type="molecule type" value="Genomic_DNA"/>
</dbReference>
<dbReference type="AlphaFoldDB" id="A0A561E3A6"/>
<comment type="caution">
    <text evidence="1">The sequence shown here is derived from an EMBL/GenBank/DDBJ whole genome shotgun (WGS) entry which is preliminary data.</text>
</comment>
<dbReference type="OrthoDB" id="2579959at2"/>
<organism evidence="1 2">
    <name type="scientific">Rudaeicoccus suwonensis</name>
    <dbReference type="NCBI Taxonomy" id="657409"/>
    <lineage>
        <taxon>Bacteria</taxon>
        <taxon>Bacillati</taxon>
        <taxon>Actinomycetota</taxon>
        <taxon>Actinomycetes</taxon>
        <taxon>Micrococcales</taxon>
        <taxon>Dermacoccaceae</taxon>
        <taxon>Rudaeicoccus</taxon>
    </lineage>
</organism>
<dbReference type="Pfam" id="PF00805">
    <property type="entry name" value="Pentapeptide"/>
    <property type="match status" value="1"/>
</dbReference>
<dbReference type="SUPFAM" id="SSF141571">
    <property type="entry name" value="Pentapeptide repeat-like"/>
    <property type="match status" value="1"/>
</dbReference>
<evidence type="ECO:0000313" key="2">
    <source>
        <dbReference type="Proteomes" id="UP000318297"/>
    </source>
</evidence>